<dbReference type="InterPro" id="IPR036188">
    <property type="entry name" value="FAD/NAD-bd_sf"/>
</dbReference>
<dbReference type="PANTHER" id="PTHR43498:SF1">
    <property type="entry name" value="COB--COM HETERODISULFIDE REDUCTASE IRON-SULFUR SUBUNIT A"/>
    <property type="match status" value="1"/>
</dbReference>
<dbReference type="Pfam" id="PF12831">
    <property type="entry name" value="FAD_oxidored"/>
    <property type="match status" value="1"/>
</dbReference>
<accession>A0ABT2Y458</accession>
<dbReference type="Proteomes" id="UP001177160">
    <property type="component" value="Unassembled WGS sequence"/>
</dbReference>
<evidence type="ECO:0000313" key="7">
    <source>
        <dbReference type="Proteomes" id="UP001177160"/>
    </source>
</evidence>
<dbReference type="SUPFAM" id="SSF51905">
    <property type="entry name" value="FAD/NAD(P)-binding domain"/>
    <property type="match status" value="1"/>
</dbReference>
<proteinExistence type="predicted"/>
<dbReference type="PRINTS" id="PR00469">
    <property type="entry name" value="PNDRDTASEII"/>
</dbReference>
<keyword evidence="2" id="KW-0479">Metal-binding</keyword>
<evidence type="ECO:0000256" key="1">
    <source>
        <dbReference type="ARBA" id="ARBA00022485"/>
    </source>
</evidence>
<reference evidence="6" key="1">
    <citation type="submission" date="2022-09" db="EMBL/GenBank/DDBJ databases">
        <title>Novel Mycoplasma species identified in domestic and wild animals.</title>
        <authorList>
            <person name="Volokhov D.V."/>
            <person name="Furtak V.A."/>
            <person name="Zagorodnyaya T.A."/>
        </authorList>
    </citation>
    <scope>NUCLEOTIDE SEQUENCE</scope>
    <source>
        <strain evidence="6">Oakley</strain>
    </source>
</reference>
<dbReference type="PANTHER" id="PTHR43498">
    <property type="entry name" value="FERREDOXIN:COB-COM HETERODISULFIDE REDUCTASE SUBUNIT A"/>
    <property type="match status" value="1"/>
</dbReference>
<keyword evidence="4" id="KW-0408">Iron</keyword>
<dbReference type="InterPro" id="IPR039650">
    <property type="entry name" value="HdrA-like"/>
</dbReference>
<gene>
    <name evidence="6" type="ORF">N7548_01590</name>
</gene>
<evidence type="ECO:0000313" key="6">
    <source>
        <dbReference type="EMBL" id="MCV2231521.1"/>
    </source>
</evidence>
<dbReference type="Gene3D" id="3.50.50.60">
    <property type="entry name" value="FAD/NAD(P)-binding domain"/>
    <property type="match status" value="1"/>
</dbReference>
<keyword evidence="1" id="KW-0004">4Fe-4S</keyword>
<keyword evidence="7" id="KW-1185">Reference proteome</keyword>
<dbReference type="RefSeq" id="WP_263607643.1">
    <property type="nucleotide sequence ID" value="NZ_JAOVQM010000001.1"/>
</dbReference>
<evidence type="ECO:0000256" key="2">
    <source>
        <dbReference type="ARBA" id="ARBA00022723"/>
    </source>
</evidence>
<keyword evidence="3" id="KW-0560">Oxidoreductase</keyword>
<dbReference type="EMBL" id="JAOVQM010000001">
    <property type="protein sequence ID" value="MCV2231521.1"/>
    <property type="molecule type" value="Genomic_DNA"/>
</dbReference>
<evidence type="ECO:0000256" key="3">
    <source>
        <dbReference type="ARBA" id="ARBA00023002"/>
    </source>
</evidence>
<name>A0ABT2Y458_9MOLU</name>
<sequence>MEKNFSRRLTLNTNFDVIVVGGGPAGITAALASSREGAKTLLVEATSALGGMSTTGLVTSWCPFSDREKMIYRGLAEKIFHLSNQGLPHLKKDVLDWVAINPEHLKVVYDDLMIQYGVSVLFNTQLAAVDTHEDVVESIILSNKAGLTAYQAKTYIDTTGDADLVAFAGGAFMKGDDWDGELQSATHCFILSNVDTYGFENGPWLNKANKNSPAYKIKDDEAFDLIEDAHICAKLLGPDTVGFNAGHIKGVDNTLPESNSKAYMTGRKIAAQLRDGLKKYYPSAFSNAFLASTATLMGIRESRRIVGDYVLTVEDYAERKSFEDEICRNSYFLDIHHPKEDEDPERKAYYDRMRLVKHYGKGESHGIPYRCLIPKDFKNVLVAGRSISVERIVQGSVRVMPVALVMGEAAGVAAGLAIHHNGEVRNVDVQKIRQRLIEEGAYLI</sequence>
<organism evidence="6 7">
    <name type="scientific">Paracholeplasma manati</name>
    <dbReference type="NCBI Taxonomy" id="591373"/>
    <lineage>
        <taxon>Bacteria</taxon>
        <taxon>Bacillati</taxon>
        <taxon>Mycoplasmatota</taxon>
        <taxon>Mollicutes</taxon>
        <taxon>Acholeplasmatales</taxon>
        <taxon>Acholeplasmataceae</taxon>
        <taxon>Paracholeplasma</taxon>
    </lineage>
</organism>
<protein>
    <submittedName>
        <fullName evidence="6">FAD-dependent oxidoreductase</fullName>
    </submittedName>
</protein>
<keyword evidence="5" id="KW-0411">Iron-sulfur</keyword>
<evidence type="ECO:0000256" key="5">
    <source>
        <dbReference type="ARBA" id="ARBA00023014"/>
    </source>
</evidence>
<comment type="caution">
    <text evidence="6">The sequence shown here is derived from an EMBL/GenBank/DDBJ whole genome shotgun (WGS) entry which is preliminary data.</text>
</comment>
<evidence type="ECO:0000256" key="4">
    <source>
        <dbReference type="ARBA" id="ARBA00023004"/>
    </source>
</evidence>